<gene>
    <name evidence="8" type="ORF">ACFOSB_12220</name>
</gene>
<proteinExistence type="predicted"/>
<reference evidence="9" key="1">
    <citation type="journal article" date="2019" name="Int. J. Syst. Evol. Microbiol.">
        <title>The Global Catalogue of Microorganisms (GCM) 10K type strain sequencing project: providing services to taxonomists for standard genome sequencing and annotation.</title>
        <authorList>
            <consortium name="The Broad Institute Genomics Platform"/>
            <consortium name="The Broad Institute Genome Sequencing Center for Infectious Disease"/>
            <person name="Wu L."/>
            <person name="Ma J."/>
        </authorList>
    </citation>
    <scope>NUCLEOTIDE SEQUENCE [LARGE SCALE GENOMIC DNA]</scope>
    <source>
        <strain evidence="9">CCTCC AB 2017081</strain>
    </source>
</reference>
<feature type="region of interest" description="Disordered" evidence="6">
    <location>
        <begin position="175"/>
        <end position="213"/>
    </location>
</feature>
<dbReference type="SUPFAM" id="SSF82689">
    <property type="entry name" value="Mechanosensitive channel protein MscS (YggB), C-terminal domain"/>
    <property type="match status" value="1"/>
</dbReference>
<dbReference type="EMBL" id="JBHRZG010000012">
    <property type="protein sequence ID" value="MFC3833625.1"/>
    <property type="molecule type" value="Genomic_DNA"/>
</dbReference>
<evidence type="ECO:0000313" key="8">
    <source>
        <dbReference type="EMBL" id="MFC3833625.1"/>
    </source>
</evidence>
<dbReference type="InterPro" id="IPR023408">
    <property type="entry name" value="MscS_beta-dom_sf"/>
</dbReference>
<dbReference type="Gene3D" id="3.30.70.100">
    <property type="match status" value="1"/>
</dbReference>
<dbReference type="RefSeq" id="WP_380102223.1">
    <property type="nucleotide sequence ID" value="NZ_JBHRZG010000012.1"/>
</dbReference>
<sequence>MSGVAIGFAFKATVPHRVATRLPTIRPFRIGDQIVSGGHEGTVEDIPVRATLLRTRDNRRVVVPKRGQSTNRVTVNTAYDRRRLAVTVGIGSGDDTARAQPSILKTPAGAGDVPALTVLVRALAAFRVHLEVRSWTDPPIRRDVVEPQDRVLPALHPALIAAGIDLPLPHQRGLVDDQTEETDGDRARQREGRSSQEAGPRSRAALHHPVETP</sequence>
<evidence type="ECO:0000256" key="3">
    <source>
        <dbReference type="ARBA" id="ARBA00022692"/>
    </source>
</evidence>
<evidence type="ECO:0000256" key="5">
    <source>
        <dbReference type="ARBA" id="ARBA00023136"/>
    </source>
</evidence>
<feature type="compositionally biased region" description="Basic and acidic residues" evidence="6">
    <location>
        <begin position="184"/>
        <end position="194"/>
    </location>
</feature>
<dbReference type="InterPro" id="IPR006685">
    <property type="entry name" value="MscS_channel_2nd"/>
</dbReference>
<evidence type="ECO:0000313" key="9">
    <source>
        <dbReference type="Proteomes" id="UP001595803"/>
    </source>
</evidence>
<protein>
    <submittedName>
        <fullName evidence="8">Mechanosensitive ion channel domain-containing protein</fullName>
    </submittedName>
</protein>
<keyword evidence="3" id="KW-0812">Transmembrane</keyword>
<name>A0ABV7ZAA0_9DEIO</name>
<keyword evidence="9" id="KW-1185">Reference proteome</keyword>
<dbReference type="Proteomes" id="UP001595803">
    <property type="component" value="Unassembled WGS sequence"/>
</dbReference>
<accession>A0ABV7ZAA0</accession>
<dbReference type="Pfam" id="PF00924">
    <property type="entry name" value="MS_channel_2nd"/>
    <property type="match status" value="1"/>
</dbReference>
<evidence type="ECO:0000256" key="1">
    <source>
        <dbReference type="ARBA" id="ARBA00004651"/>
    </source>
</evidence>
<dbReference type="InterPro" id="IPR045275">
    <property type="entry name" value="MscS_archaea/bacteria_type"/>
</dbReference>
<keyword evidence="4" id="KW-1133">Transmembrane helix</keyword>
<evidence type="ECO:0000256" key="2">
    <source>
        <dbReference type="ARBA" id="ARBA00022475"/>
    </source>
</evidence>
<keyword evidence="5" id="KW-0472">Membrane</keyword>
<dbReference type="Gene3D" id="2.30.30.60">
    <property type="match status" value="1"/>
</dbReference>
<evidence type="ECO:0000256" key="4">
    <source>
        <dbReference type="ARBA" id="ARBA00022989"/>
    </source>
</evidence>
<organism evidence="8 9">
    <name type="scientific">Deinococcus rufus</name>
    <dbReference type="NCBI Taxonomy" id="2136097"/>
    <lineage>
        <taxon>Bacteria</taxon>
        <taxon>Thermotogati</taxon>
        <taxon>Deinococcota</taxon>
        <taxon>Deinococci</taxon>
        <taxon>Deinococcales</taxon>
        <taxon>Deinococcaceae</taxon>
        <taxon>Deinococcus</taxon>
    </lineage>
</organism>
<dbReference type="InterPro" id="IPR011066">
    <property type="entry name" value="MscS_channel_C_sf"/>
</dbReference>
<dbReference type="InterPro" id="IPR010920">
    <property type="entry name" value="LSM_dom_sf"/>
</dbReference>
<comment type="caution">
    <text evidence="8">The sequence shown here is derived from an EMBL/GenBank/DDBJ whole genome shotgun (WGS) entry which is preliminary data.</text>
</comment>
<feature type="domain" description="Mechanosensitive ion channel MscS" evidence="7">
    <location>
        <begin position="26"/>
        <end position="71"/>
    </location>
</feature>
<comment type="subcellular location">
    <subcellularLocation>
        <location evidence="1">Cell membrane</location>
        <topology evidence="1">Multi-pass membrane protein</topology>
    </subcellularLocation>
</comment>
<keyword evidence="2" id="KW-1003">Cell membrane</keyword>
<dbReference type="PANTHER" id="PTHR30221">
    <property type="entry name" value="SMALL-CONDUCTANCE MECHANOSENSITIVE CHANNEL"/>
    <property type="match status" value="1"/>
</dbReference>
<dbReference type="PANTHER" id="PTHR30221:SF1">
    <property type="entry name" value="SMALL-CONDUCTANCE MECHANOSENSITIVE CHANNEL"/>
    <property type="match status" value="1"/>
</dbReference>
<dbReference type="SUPFAM" id="SSF50182">
    <property type="entry name" value="Sm-like ribonucleoproteins"/>
    <property type="match status" value="1"/>
</dbReference>
<evidence type="ECO:0000256" key="6">
    <source>
        <dbReference type="SAM" id="MobiDB-lite"/>
    </source>
</evidence>
<evidence type="ECO:0000259" key="7">
    <source>
        <dbReference type="Pfam" id="PF00924"/>
    </source>
</evidence>